<name>A0A0F9RVC4_9ZZZZ</name>
<comment type="caution">
    <text evidence="1">The sequence shown here is derived from an EMBL/GenBank/DDBJ whole genome shotgun (WGS) entry which is preliminary data.</text>
</comment>
<proteinExistence type="predicted"/>
<dbReference type="AlphaFoldDB" id="A0A0F9RVC4"/>
<evidence type="ECO:0000313" key="1">
    <source>
        <dbReference type="EMBL" id="KKN60405.1"/>
    </source>
</evidence>
<sequence>MNTRHCSNDPCEAEAVKVTVTDALLCWTCAEAYQWGQASPDNPLRELDNDSWKSVKNSPYLKGMTF</sequence>
<dbReference type="EMBL" id="LAZR01000697">
    <property type="protein sequence ID" value="KKN60405.1"/>
    <property type="molecule type" value="Genomic_DNA"/>
</dbReference>
<reference evidence="1" key="1">
    <citation type="journal article" date="2015" name="Nature">
        <title>Complex archaea that bridge the gap between prokaryotes and eukaryotes.</title>
        <authorList>
            <person name="Spang A."/>
            <person name="Saw J.H."/>
            <person name="Jorgensen S.L."/>
            <person name="Zaremba-Niedzwiedzka K."/>
            <person name="Martijn J."/>
            <person name="Lind A.E."/>
            <person name="van Eijk R."/>
            <person name="Schleper C."/>
            <person name="Guy L."/>
            <person name="Ettema T.J."/>
        </authorList>
    </citation>
    <scope>NUCLEOTIDE SEQUENCE</scope>
</reference>
<organism evidence="1">
    <name type="scientific">marine sediment metagenome</name>
    <dbReference type="NCBI Taxonomy" id="412755"/>
    <lineage>
        <taxon>unclassified sequences</taxon>
        <taxon>metagenomes</taxon>
        <taxon>ecological metagenomes</taxon>
    </lineage>
</organism>
<gene>
    <name evidence="1" type="ORF">LCGC14_0532390</name>
</gene>
<accession>A0A0F9RVC4</accession>
<protein>
    <submittedName>
        <fullName evidence="1">Uncharacterized protein</fullName>
    </submittedName>
</protein>